<sequence>MAQLLFLNERSYGPGHIAIPVAQESLATFVDVLLQIKKLLPRVSLISSESLSHLRLGNGYSVASWLNSGAANRERGRVLLSLANQAPFRVVNDLYDDPDPGVTVHRYGDEIVEGIGLANLYGGVPISLDIEDRWRVSTLSLNVQQLVEDEERAWIIEMPHAASVQHVHNHQQWLLTLRKREVANADDLYERRAELFPFLAFTPSVKANLEVLQHPAFGQVVHYLCQLDDAVNVWDPRKTTQPKYPPHTTNESASRKELCYLPDIECGRDYFTWHGRYTPGAGRIHFKLEYEPKRVVLGYIGKKLGT</sequence>
<reference evidence="1" key="1">
    <citation type="submission" date="2023-03" db="EMBL/GenBank/DDBJ databases">
        <title>Edaphobacter sp.</title>
        <authorList>
            <person name="Huber K.J."/>
            <person name="Papendorf J."/>
            <person name="Pilke C."/>
            <person name="Bunk B."/>
            <person name="Sproeer C."/>
            <person name="Pester M."/>
        </authorList>
    </citation>
    <scope>NUCLEOTIDE SEQUENCE</scope>
    <source>
        <strain evidence="1">DSM 109919</strain>
    </source>
</reference>
<proteinExistence type="predicted"/>
<name>A0AAU7CUP5_9BACT</name>
<dbReference type="KEGG" id="epl:P4G45_10965"/>
<dbReference type="EMBL" id="CP121194">
    <property type="protein sequence ID" value="XBH09010.1"/>
    <property type="molecule type" value="Genomic_DNA"/>
</dbReference>
<evidence type="ECO:0000313" key="1">
    <source>
        <dbReference type="EMBL" id="XBH09010.1"/>
    </source>
</evidence>
<dbReference type="AlphaFoldDB" id="A0AAU7CUP5"/>
<dbReference type="RefSeq" id="WP_348266519.1">
    <property type="nucleotide sequence ID" value="NZ_CP121194.1"/>
</dbReference>
<organism evidence="1">
    <name type="scientific">Edaphobacter paludis</name>
    <dbReference type="NCBI Taxonomy" id="3035702"/>
    <lineage>
        <taxon>Bacteria</taxon>
        <taxon>Pseudomonadati</taxon>
        <taxon>Acidobacteriota</taxon>
        <taxon>Terriglobia</taxon>
        <taxon>Terriglobales</taxon>
        <taxon>Acidobacteriaceae</taxon>
        <taxon>Edaphobacter</taxon>
    </lineage>
</organism>
<gene>
    <name evidence="1" type="ORF">P4G45_10965</name>
</gene>
<accession>A0AAU7CUP5</accession>
<protein>
    <submittedName>
        <fullName evidence="1">Uncharacterized protein</fullName>
    </submittedName>
</protein>